<evidence type="ECO:0000256" key="1">
    <source>
        <dbReference type="SAM" id="MobiDB-lite"/>
    </source>
</evidence>
<evidence type="ECO:0000313" key="3">
    <source>
        <dbReference type="Proteomes" id="UP001500751"/>
    </source>
</evidence>
<name>A0ABN2V1L4_9ACTN</name>
<gene>
    <name evidence="2" type="ORF">GCM10009839_62590</name>
</gene>
<accession>A0ABN2V1L4</accession>
<comment type="caution">
    <text evidence="2">The sequence shown here is derived from an EMBL/GenBank/DDBJ whole genome shotgun (WGS) entry which is preliminary data.</text>
</comment>
<reference evidence="2 3" key="1">
    <citation type="journal article" date="2019" name="Int. J. Syst. Evol. Microbiol.">
        <title>The Global Catalogue of Microorganisms (GCM) 10K type strain sequencing project: providing services to taxonomists for standard genome sequencing and annotation.</title>
        <authorList>
            <consortium name="The Broad Institute Genomics Platform"/>
            <consortium name="The Broad Institute Genome Sequencing Center for Infectious Disease"/>
            <person name="Wu L."/>
            <person name="Ma J."/>
        </authorList>
    </citation>
    <scope>NUCLEOTIDE SEQUENCE [LARGE SCALE GENOMIC DNA]</scope>
    <source>
        <strain evidence="2 3">JCM 16014</strain>
    </source>
</reference>
<keyword evidence="3" id="KW-1185">Reference proteome</keyword>
<dbReference type="Proteomes" id="UP001500751">
    <property type="component" value="Unassembled WGS sequence"/>
</dbReference>
<dbReference type="EMBL" id="BAAAQN010000045">
    <property type="protein sequence ID" value="GAA2048474.1"/>
    <property type="molecule type" value="Genomic_DNA"/>
</dbReference>
<organism evidence="2 3">
    <name type="scientific">Catenulispora yoronensis</name>
    <dbReference type="NCBI Taxonomy" id="450799"/>
    <lineage>
        <taxon>Bacteria</taxon>
        <taxon>Bacillati</taxon>
        <taxon>Actinomycetota</taxon>
        <taxon>Actinomycetes</taxon>
        <taxon>Catenulisporales</taxon>
        <taxon>Catenulisporaceae</taxon>
        <taxon>Catenulispora</taxon>
    </lineage>
</organism>
<evidence type="ECO:0000313" key="2">
    <source>
        <dbReference type="EMBL" id="GAA2048474.1"/>
    </source>
</evidence>
<sequence length="82" mass="8353">MICHRNTFPNLSSCATCSITVDFPDPGAPVISNGRRNRSAALTTSTNPSGGSKASPADARGNVRHGGGAGSRTSGPCRPSPW</sequence>
<protein>
    <submittedName>
        <fullName evidence="2">Uncharacterized protein</fullName>
    </submittedName>
</protein>
<feature type="compositionally biased region" description="Polar residues" evidence="1">
    <location>
        <begin position="40"/>
        <end position="52"/>
    </location>
</feature>
<feature type="region of interest" description="Disordered" evidence="1">
    <location>
        <begin position="30"/>
        <end position="82"/>
    </location>
</feature>
<proteinExistence type="predicted"/>